<protein>
    <submittedName>
        <fullName evidence="3">Septum formation protein maf</fullName>
    </submittedName>
</protein>
<accession>A0A0W8E2W2</accession>
<proteinExistence type="inferred from homology"/>
<dbReference type="Pfam" id="PF02545">
    <property type="entry name" value="Maf"/>
    <property type="match status" value="1"/>
</dbReference>
<dbReference type="CDD" id="cd00555">
    <property type="entry name" value="Maf"/>
    <property type="match status" value="1"/>
</dbReference>
<dbReference type="InterPro" id="IPR029001">
    <property type="entry name" value="ITPase-like_fam"/>
</dbReference>
<dbReference type="AlphaFoldDB" id="A0A0W8E2W2"/>
<gene>
    <name evidence="3" type="ORF">ASZ90_019717</name>
</gene>
<dbReference type="SUPFAM" id="SSF52972">
    <property type="entry name" value="ITPase-like"/>
    <property type="match status" value="1"/>
</dbReference>
<organism evidence="3">
    <name type="scientific">hydrocarbon metagenome</name>
    <dbReference type="NCBI Taxonomy" id="938273"/>
    <lineage>
        <taxon>unclassified sequences</taxon>
        <taxon>metagenomes</taxon>
        <taxon>ecological metagenomes</taxon>
    </lineage>
</organism>
<dbReference type="PANTHER" id="PTHR43213">
    <property type="entry name" value="BIFUNCTIONAL DTTP/UTP PYROPHOSPHATASE/METHYLTRANSFERASE PROTEIN-RELATED"/>
    <property type="match status" value="1"/>
</dbReference>
<dbReference type="InterPro" id="IPR003697">
    <property type="entry name" value="Maf-like"/>
</dbReference>
<dbReference type="PIRSF" id="PIRSF006305">
    <property type="entry name" value="Maf"/>
    <property type="match status" value="1"/>
</dbReference>
<dbReference type="PANTHER" id="PTHR43213:SF5">
    <property type="entry name" value="BIFUNCTIONAL DTTP_UTP PYROPHOSPHATASE_METHYLTRANSFERASE PROTEIN-RELATED"/>
    <property type="match status" value="1"/>
</dbReference>
<reference evidence="3" key="1">
    <citation type="journal article" date="2015" name="Proc. Natl. Acad. Sci. U.S.A.">
        <title>Networks of energetic and metabolic interactions define dynamics in microbial communities.</title>
        <authorList>
            <person name="Embree M."/>
            <person name="Liu J.K."/>
            <person name="Al-Bassam M.M."/>
            <person name="Zengler K."/>
        </authorList>
    </citation>
    <scope>NUCLEOTIDE SEQUENCE</scope>
</reference>
<dbReference type="GO" id="GO:0047429">
    <property type="term" value="F:nucleoside triphosphate diphosphatase activity"/>
    <property type="evidence" value="ECO:0007669"/>
    <property type="project" value="InterPro"/>
</dbReference>
<keyword evidence="2" id="KW-0378">Hydrolase</keyword>
<name>A0A0W8E2W2_9ZZZZ</name>
<evidence type="ECO:0000313" key="3">
    <source>
        <dbReference type="EMBL" id="KUG02939.1"/>
    </source>
</evidence>
<dbReference type="Gene3D" id="3.90.950.10">
    <property type="match status" value="1"/>
</dbReference>
<evidence type="ECO:0000256" key="1">
    <source>
        <dbReference type="ARBA" id="ARBA00001968"/>
    </source>
</evidence>
<sequence length="177" mass="19770">MELLRIEFEYCPADINEIFFPQEKPRDAVRRIAQSKAEQVRELLGSGLIISADTVVVCNGEMLGKPSDEQDAHKKLSILKGTKHEVITAVCVLDAESGFFEVQDETTWVHFRDITDDEIRAYISTGEPMDKAGAYAIQGTGAVFIARIEGCYFNVVGLPIKNLYSMLKRQGVKLLEV</sequence>
<comment type="cofactor">
    <cofactor evidence="1">
        <name>a divalent metal cation</name>
        <dbReference type="ChEBI" id="CHEBI:60240"/>
    </cofactor>
</comment>
<dbReference type="NCBIfam" id="TIGR00172">
    <property type="entry name" value="maf"/>
    <property type="match status" value="1"/>
</dbReference>
<dbReference type="EMBL" id="LNQE01001901">
    <property type="protein sequence ID" value="KUG02939.1"/>
    <property type="molecule type" value="Genomic_DNA"/>
</dbReference>
<dbReference type="HAMAP" id="MF_00528">
    <property type="entry name" value="Maf"/>
    <property type="match status" value="1"/>
</dbReference>
<evidence type="ECO:0000256" key="2">
    <source>
        <dbReference type="ARBA" id="ARBA00022801"/>
    </source>
</evidence>
<comment type="caution">
    <text evidence="3">The sequence shown here is derived from an EMBL/GenBank/DDBJ whole genome shotgun (WGS) entry which is preliminary data.</text>
</comment>